<keyword evidence="4" id="KW-0067">ATP-binding</keyword>
<protein>
    <submittedName>
        <fullName evidence="4">ATP-binding cassette domain-containing protein</fullName>
    </submittedName>
</protein>
<reference evidence="4 5" key="1">
    <citation type="submission" date="2021-06" db="EMBL/GenBank/DDBJ databases">
        <authorList>
            <person name="Sun Q."/>
            <person name="Li D."/>
        </authorList>
    </citation>
    <scope>NUCLEOTIDE SEQUENCE [LARGE SCALE GENOMIC DNA]</scope>
    <source>
        <strain evidence="4 5">MSJd-7</strain>
    </source>
</reference>
<comment type="caution">
    <text evidence="4">The sequence shown here is derived from an EMBL/GenBank/DDBJ whole genome shotgun (WGS) entry which is preliminary data.</text>
</comment>
<dbReference type="PROSITE" id="PS00211">
    <property type="entry name" value="ABC_TRANSPORTER_1"/>
    <property type="match status" value="1"/>
</dbReference>
<sequence length="211" mass="23389">MIRLEHVAKAYKNTVIFRDLSLEIPTGASVAVTGYNGSGKSVLLKLITGFSRPDSGTITVDGNVIGKDVDFIQNAGVFINAPQFMNSATGYENLMMLAEINRKIGKEQVLQILDRVKLTEAKDKKVRTYSQGMIQRLRIAQAVMEQPDILIMDEPLNALDRDGIDIAHSIFQEYIDDPSKTLLFASHNAEEIKTFATSVLHVENGTAEFQE</sequence>
<keyword evidence="4" id="KW-0547">Nucleotide-binding</keyword>
<evidence type="ECO:0000313" key="4">
    <source>
        <dbReference type="EMBL" id="MBU5490466.1"/>
    </source>
</evidence>
<dbReference type="PANTHER" id="PTHR43335">
    <property type="entry name" value="ABC TRANSPORTER, ATP-BINDING PROTEIN"/>
    <property type="match status" value="1"/>
</dbReference>
<evidence type="ECO:0000259" key="3">
    <source>
        <dbReference type="PROSITE" id="PS50893"/>
    </source>
</evidence>
<organism evidence="4 5">
    <name type="scientific">Butyricicoccus intestinisimiae</name>
    <dbReference type="NCBI Taxonomy" id="2841509"/>
    <lineage>
        <taxon>Bacteria</taxon>
        <taxon>Bacillati</taxon>
        <taxon>Bacillota</taxon>
        <taxon>Clostridia</taxon>
        <taxon>Eubacteriales</taxon>
        <taxon>Butyricicoccaceae</taxon>
        <taxon>Butyricicoccus</taxon>
    </lineage>
</organism>
<dbReference type="PANTHER" id="PTHR43335:SF4">
    <property type="entry name" value="ABC TRANSPORTER, ATP-BINDING PROTEIN"/>
    <property type="match status" value="1"/>
</dbReference>
<accession>A0ABS6ETK8</accession>
<evidence type="ECO:0000256" key="2">
    <source>
        <dbReference type="ARBA" id="ARBA00022448"/>
    </source>
</evidence>
<dbReference type="GO" id="GO:0005524">
    <property type="term" value="F:ATP binding"/>
    <property type="evidence" value="ECO:0007669"/>
    <property type="project" value="UniProtKB-KW"/>
</dbReference>
<dbReference type="InterPro" id="IPR003593">
    <property type="entry name" value="AAA+_ATPase"/>
</dbReference>
<keyword evidence="5" id="KW-1185">Reference proteome</keyword>
<evidence type="ECO:0000256" key="1">
    <source>
        <dbReference type="ARBA" id="ARBA00005417"/>
    </source>
</evidence>
<dbReference type="InterPro" id="IPR003439">
    <property type="entry name" value="ABC_transporter-like_ATP-bd"/>
</dbReference>
<dbReference type="Pfam" id="PF00005">
    <property type="entry name" value="ABC_tran"/>
    <property type="match status" value="1"/>
</dbReference>
<dbReference type="PROSITE" id="PS50893">
    <property type="entry name" value="ABC_TRANSPORTER_2"/>
    <property type="match status" value="1"/>
</dbReference>
<proteinExistence type="inferred from homology"/>
<comment type="similarity">
    <text evidence="1">Belongs to the ABC transporter superfamily.</text>
</comment>
<dbReference type="RefSeq" id="WP_216470121.1">
    <property type="nucleotide sequence ID" value="NZ_JAHLQI010000003.1"/>
</dbReference>
<dbReference type="Proteomes" id="UP000783588">
    <property type="component" value="Unassembled WGS sequence"/>
</dbReference>
<keyword evidence="2" id="KW-0813">Transport</keyword>
<dbReference type="InterPro" id="IPR017871">
    <property type="entry name" value="ABC_transporter-like_CS"/>
</dbReference>
<evidence type="ECO:0000313" key="5">
    <source>
        <dbReference type="Proteomes" id="UP000783588"/>
    </source>
</evidence>
<name>A0ABS6ETK8_9FIRM</name>
<dbReference type="EMBL" id="JAHLQI010000003">
    <property type="protein sequence ID" value="MBU5490466.1"/>
    <property type="molecule type" value="Genomic_DNA"/>
</dbReference>
<dbReference type="SMART" id="SM00382">
    <property type="entry name" value="AAA"/>
    <property type="match status" value="1"/>
</dbReference>
<feature type="domain" description="ABC transporter" evidence="3">
    <location>
        <begin position="2"/>
        <end position="211"/>
    </location>
</feature>
<gene>
    <name evidence="4" type="ORF">KQI75_07515</name>
</gene>